<gene>
    <name evidence="2" type="ORF">PCOR1329_LOCUS67849</name>
</gene>
<name>A0ABN9WJ32_9DINO</name>
<dbReference type="Pfam" id="PF07004">
    <property type="entry name" value="SHIPPO-rpt"/>
    <property type="match status" value="3"/>
</dbReference>
<comment type="caution">
    <text evidence="2">The sequence shown here is derived from an EMBL/GenBank/DDBJ whole genome shotgun (WGS) entry which is preliminary data.</text>
</comment>
<evidence type="ECO:0000256" key="1">
    <source>
        <dbReference type="SAM" id="MobiDB-lite"/>
    </source>
</evidence>
<feature type="compositionally biased region" description="Basic residues" evidence="1">
    <location>
        <begin position="746"/>
        <end position="755"/>
    </location>
</feature>
<dbReference type="EMBL" id="CAUYUJ010018815">
    <property type="protein sequence ID" value="CAK0886528.1"/>
    <property type="molecule type" value="Genomic_DNA"/>
</dbReference>
<organism evidence="2 3">
    <name type="scientific">Prorocentrum cordatum</name>
    <dbReference type="NCBI Taxonomy" id="2364126"/>
    <lineage>
        <taxon>Eukaryota</taxon>
        <taxon>Sar</taxon>
        <taxon>Alveolata</taxon>
        <taxon>Dinophyceae</taxon>
        <taxon>Prorocentrales</taxon>
        <taxon>Prorocentraceae</taxon>
        <taxon>Prorocentrum</taxon>
    </lineage>
</organism>
<dbReference type="InterPro" id="IPR010736">
    <property type="entry name" value="SHIPPO-rpt"/>
</dbReference>
<dbReference type="Proteomes" id="UP001189429">
    <property type="component" value="Unassembled WGS sequence"/>
</dbReference>
<sequence length="755" mass="81521">MDLFEGRQHVNPTVYCAPTLIEHVSKELEKESQIQKQVVVAVGAAFSSISGGCDYSGESSPAVPLDESLLSLRLRLEAGEKLHVGQYDLKAMWMKQLLPDIPSTGGMVRPRHAVVPMGWAHALYWCQTIHERSMSSESGEIYWGSASREMVESYRDTKGIQIGGTSWVEVALIYGQYWILACRDGAWPRPQRQSMCVGEFGDGRMLTVLCGPCPDGRCWRRSWCERRRGPHHQLPRPTSVVSLDAAVVEHLNEECFEGATGGEGGRLLAALSWAFASAGKQVCNPPRARTCSAALRRLAPGESRLPVPESLLFVVANELIAQGGLQQGAAVLAAHHCYLRPGELPRATWGMIHPPVSASGPGATVTIALHPFELGASSKVGEFDETVKVDRLPLATALLRLRRIRPASERLAGVGSVALGESVAQIIREFGLEEAIGEFMMYRLRHSGPSADFLAGSSGPARTLFVPFFLEIFAGTARVSREMARLGFLAIAIDTRFGMRRQQITAVASRSDLPNGGCQGAARWLLRRNTMSKCDGPTRRRDVSRLDPECAISHGPSPARWSALNWAAFAPPGSRGGTEDGEVQAPKWTMQARRPEAARSTTPGPGAYTSGPVSTRGATKPSGPSFGFGTSTRLAPRRDPDPGPGSYGAPKDPRKDDSRAYGFGSSKRGAGYGSSTPGPGSYQPNALLTRPESPSWSSGGGRGREQLHLRNATNPGPGAYSSERAPFRQPDKSAQPAWGFGSSPRSRSRVRHRSV</sequence>
<evidence type="ECO:0000313" key="2">
    <source>
        <dbReference type="EMBL" id="CAK0886528.1"/>
    </source>
</evidence>
<protein>
    <submittedName>
        <fullName evidence="2">Uncharacterized protein</fullName>
    </submittedName>
</protein>
<keyword evidence="3" id="KW-1185">Reference proteome</keyword>
<accession>A0ABN9WJ32</accession>
<evidence type="ECO:0000313" key="3">
    <source>
        <dbReference type="Proteomes" id="UP001189429"/>
    </source>
</evidence>
<reference evidence="2" key="1">
    <citation type="submission" date="2023-10" db="EMBL/GenBank/DDBJ databases">
        <authorList>
            <person name="Chen Y."/>
            <person name="Shah S."/>
            <person name="Dougan E. K."/>
            <person name="Thang M."/>
            <person name="Chan C."/>
        </authorList>
    </citation>
    <scope>NUCLEOTIDE SEQUENCE [LARGE SCALE GENOMIC DNA]</scope>
</reference>
<feature type="compositionally biased region" description="Low complexity" evidence="1">
    <location>
        <begin position="673"/>
        <end position="697"/>
    </location>
</feature>
<proteinExistence type="predicted"/>
<feature type="region of interest" description="Disordered" evidence="1">
    <location>
        <begin position="571"/>
        <end position="755"/>
    </location>
</feature>